<gene>
    <name evidence="2" type="ORF">E5S66_05330</name>
</gene>
<dbReference type="InterPro" id="IPR023614">
    <property type="entry name" value="Porin_dom_sf"/>
</dbReference>
<keyword evidence="1" id="KW-0732">Signal</keyword>
<feature type="chain" id="PRO_5024409483" description="Porin" evidence="1">
    <location>
        <begin position="23"/>
        <end position="394"/>
    </location>
</feature>
<evidence type="ECO:0000313" key="3">
    <source>
        <dbReference type="Proteomes" id="UP000308508"/>
    </source>
</evidence>
<accession>A0A5R9PHE7</accession>
<protein>
    <recommendedName>
        <fullName evidence="4">Porin</fullName>
    </recommendedName>
</protein>
<dbReference type="AlphaFoldDB" id="A0A5R9PHE7"/>
<dbReference type="EMBL" id="SROY01000002">
    <property type="protein sequence ID" value="TLX22423.1"/>
    <property type="molecule type" value="Genomic_DNA"/>
</dbReference>
<dbReference type="Gene3D" id="2.40.160.10">
    <property type="entry name" value="Porin"/>
    <property type="match status" value="1"/>
</dbReference>
<reference evidence="2 3" key="1">
    <citation type="submission" date="2019-04" db="EMBL/GenBank/DDBJ databases">
        <authorList>
            <person name="Grouzdev D.S."/>
            <person name="Nazina T.N."/>
        </authorList>
    </citation>
    <scope>NUCLEOTIDE SEQUENCE [LARGE SCALE GENOMIC DNA]</scope>
    <source>
        <strain evidence="2 3">SHC 3-19</strain>
    </source>
</reference>
<proteinExistence type="predicted"/>
<comment type="caution">
    <text evidence="2">The sequence shown here is derived from an EMBL/GenBank/DDBJ whole genome shotgun (WGS) entry which is preliminary data.</text>
</comment>
<evidence type="ECO:0000313" key="2">
    <source>
        <dbReference type="EMBL" id="TLX22423.1"/>
    </source>
</evidence>
<dbReference type="Proteomes" id="UP000308508">
    <property type="component" value="Unassembled WGS sequence"/>
</dbReference>
<name>A0A5R9PHE7_9GAMM</name>
<evidence type="ECO:0000256" key="1">
    <source>
        <dbReference type="SAM" id="SignalP"/>
    </source>
</evidence>
<evidence type="ECO:0008006" key="4">
    <source>
        <dbReference type="Google" id="ProtNLM"/>
    </source>
</evidence>
<organism evidence="2 3">
    <name type="scientific">Thermomonas fusca</name>
    <dbReference type="NCBI Taxonomy" id="215690"/>
    <lineage>
        <taxon>Bacteria</taxon>
        <taxon>Pseudomonadati</taxon>
        <taxon>Pseudomonadota</taxon>
        <taxon>Gammaproteobacteria</taxon>
        <taxon>Lysobacterales</taxon>
        <taxon>Lysobacteraceae</taxon>
        <taxon>Thermomonas</taxon>
    </lineage>
</organism>
<dbReference type="STRING" id="1123377.GCA_000423885_01139"/>
<keyword evidence="3" id="KW-1185">Reference proteome</keyword>
<feature type="signal peptide" evidence="1">
    <location>
        <begin position="1"/>
        <end position="22"/>
    </location>
</feature>
<dbReference type="RefSeq" id="WP_138348690.1">
    <property type="nucleotide sequence ID" value="NZ_SROY01000002.1"/>
</dbReference>
<sequence length="394" mass="42611">MQLKKQWIALAIGLALAQGVQAQDGDDRFKLSGFGTLGVAHSSEDKADVTSDFQTDRGVGASDATSGRLDSRVGVQFNANFTDNFTGVVQAVSEYAVTKSYRPEITLAHVKYRFSSAFSARLGRISAPLYMLSEYQRVGYAMPWARPPQEVYNYLLPMDGIEGQYNISAGDAVIGIQGFYGRIDSEKAKVNAMRGVAVTVDKGASSFRASHILGRVQYVTDDIDALFDTYRNLPIPALAAMATRLDPRDVDGSFSGIGYSYDPGDWFLRSEVIRADYAPSISGKTTSGYASVGYRHGSLTPSLTVAHVDVRGQEMPGALDPFGLLNGAVASNNANRHSYSAALRWDVRDNVAVKFQASRVQNHAGSFGSLDNIQPGFQPGRGYSLLSASVDFVF</sequence>
<dbReference type="SUPFAM" id="SSF56935">
    <property type="entry name" value="Porins"/>
    <property type="match status" value="1"/>
</dbReference>